<reference evidence="8 13" key="1">
    <citation type="journal article" date="2005" name="Appl. Environ. Microbiol.">
        <title>Intestinal bacterial communities that produce active estrogen-like compounds enterodiol and enterolactone in humans.</title>
        <authorList>
            <person name="Clavel T."/>
            <person name="Henderson G."/>
            <person name="Alpert C.A."/>
            <person name="Philippe C."/>
            <person name="Rigottier-Gois L."/>
            <person name="Dore J."/>
            <person name="Blaut M."/>
        </authorList>
    </citation>
    <scope>NUCLEOTIDE SEQUENCE [LARGE SCALE GENOMIC DNA]</scope>
    <source>
        <strain evidence="8 13">SECO-MT75m2</strain>
    </source>
</reference>
<dbReference type="Proteomes" id="UP000253752">
    <property type="component" value="Unassembled WGS sequence"/>
</dbReference>
<reference evidence="8" key="3">
    <citation type="submission" date="2019-06" db="EMBL/GenBank/DDBJ databases">
        <authorList>
            <person name="Bisanz J.E."/>
            <person name="Turnbaugh P.J."/>
        </authorList>
    </citation>
    <scope>NUCLEOTIDE SEQUENCE</scope>
    <source>
        <strain evidence="8">SECO-MT75m2</strain>
    </source>
</reference>
<organism evidence="4 12">
    <name type="scientific">Eggerthella lenta</name>
    <name type="common">Eubacterium lentum</name>
    <dbReference type="NCBI Taxonomy" id="84112"/>
    <lineage>
        <taxon>Bacteria</taxon>
        <taxon>Bacillati</taxon>
        <taxon>Actinomycetota</taxon>
        <taxon>Coriobacteriia</taxon>
        <taxon>Eggerthellales</taxon>
        <taxon>Eggerthellaceae</taxon>
        <taxon>Eggerthella</taxon>
    </lineage>
</organism>
<dbReference type="EMBL" id="PPTY01000025">
    <property type="protein sequence ID" value="RDB83303.1"/>
    <property type="molecule type" value="Genomic_DNA"/>
</dbReference>
<keyword evidence="4" id="KW-0238">DNA-binding</keyword>
<name>A0A369MHR8_EGGLN</name>
<dbReference type="Proteomes" id="UP000312594">
    <property type="component" value="Unassembled WGS sequence"/>
</dbReference>
<evidence type="ECO:0000313" key="12">
    <source>
        <dbReference type="Proteomes" id="UP000253970"/>
    </source>
</evidence>
<dbReference type="Proteomes" id="UP000253970">
    <property type="component" value="Unassembled WGS sequence"/>
</dbReference>
<dbReference type="InterPro" id="IPR010093">
    <property type="entry name" value="SinI_DNA-bd"/>
</dbReference>
<accession>A0A369MHR8</accession>
<evidence type="ECO:0000259" key="2">
    <source>
        <dbReference type="Pfam" id="PF12728"/>
    </source>
</evidence>
<evidence type="ECO:0000313" key="14">
    <source>
        <dbReference type="Proteomes" id="UP000436429"/>
    </source>
</evidence>
<evidence type="ECO:0000313" key="4">
    <source>
        <dbReference type="EMBL" id="RDB71266.1"/>
    </source>
</evidence>
<feature type="region of interest" description="Disordered" evidence="1">
    <location>
        <begin position="44"/>
        <end position="74"/>
    </location>
</feature>
<evidence type="ECO:0000313" key="6">
    <source>
        <dbReference type="EMBL" id="RDB83303.1"/>
    </source>
</evidence>
<dbReference type="Proteomes" id="UP000253915">
    <property type="component" value="Unassembled WGS sequence"/>
</dbReference>
<comment type="caution">
    <text evidence="4">The sequence shown here is derived from an EMBL/GenBank/DDBJ whole genome shotgun (WGS) entry which is preliminary data.</text>
</comment>
<dbReference type="EMBL" id="PPTX01000013">
    <property type="protein sequence ID" value="RDB78994.1"/>
    <property type="molecule type" value="Genomic_DNA"/>
</dbReference>
<dbReference type="EMBL" id="VEVP01000017">
    <property type="protein sequence ID" value="TNU90540.1"/>
    <property type="molecule type" value="Genomic_DNA"/>
</dbReference>
<evidence type="ECO:0000313" key="7">
    <source>
        <dbReference type="EMBL" id="RDC35906.1"/>
    </source>
</evidence>
<evidence type="ECO:0000313" key="13">
    <source>
        <dbReference type="Proteomes" id="UP000312594"/>
    </source>
</evidence>
<protein>
    <submittedName>
        <fullName evidence="4">DNA-binding protein</fullName>
    </submittedName>
    <submittedName>
        <fullName evidence="3">Helix-turn-helix domain-containing protein</fullName>
    </submittedName>
</protein>
<dbReference type="Proteomes" id="UP000436429">
    <property type="component" value="Unassembled WGS sequence"/>
</dbReference>
<dbReference type="Pfam" id="PF12728">
    <property type="entry name" value="HTH_17"/>
    <property type="match status" value="1"/>
</dbReference>
<reference evidence="3 14" key="4">
    <citation type="submission" date="2019-11" db="EMBL/GenBank/DDBJ databases">
        <title>Whole genome shotgun sequencing (WGS) data from Adlercreutzia equolifaciens ResAG-91, Eggerthella lenta MRI-F36, MRI-F37, MRI-F40, ResAG-49, ResAG-88, ResAG-121, ResAG-145, and Gordonibacter sp. ResAG-5, ResAG-26, ResAG-43, ResAG-50, ResAG-59.</title>
        <authorList>
            <person name="Stoll D.A."/>
            <person name="Danylec N."/>
            <person name="Franz C.M.A.P."/>
            <person name="Huch M."/>
        </authorList>
    </citation>
    <scope>NUCLEOTIDE SEQUENCE [LARGE SCALE GENOMIC DNA]</scope>
    <source>
        <strain evidence="3 14">ResAG-88</strain>
    </source>
</reference>
<evidence type="ECO:0000313" key="3">
    <source>
        <dbReference type="EMBL" id="MVN32757.1"/>
    </source>
</evidence>
<dbReference type="GeneID" id="69512159"/>
<dbReference type="Proteomes" id="UP000253857">
    <property type="component" value="Unassembled WGS sequence"/>
</dbReference>
<dbReference type="InterPro" id="IPR041657">
    <property type="entry name" value="HTH_17"/>
</dbReference>
<evidence type="ECO:0000313" key="10">
    <source>
        <dbReference type="Proteomes" id="UP000253857"/>
    </source>
</evidence>
<dbReference type="EMBL" id="PPUQ01000020">
    <property type="protein sequence ID" value="RDC35906.1"/>
    <property type="molecule type" value="Genomic_DNA"/>
</dbReference>
<proteinExistence type="predicted"/>
<dbReference type="RefSeq" id="WP_009305261.1">
    <property type="nucleotide sequence ID" value="NZ_AP025575.1"/>
</dbReference>
<dbReference type="AlphaFoldDB" id="A0A369MHR8"/>
<evidence type="ECO:0000313" key="11">
    <source>
        <dbReference type="Proteomes" id="UP000253915"/>
    </source>
</evidence>
<dbReference type="EMBL" id="PPTU01000007">
    <property type="protein sequence ID" value="RDB71266.1"/>
    <property type="molecule type" value="Genomic_DNA"/>
</dbReference>
<evidence type="ECO:0000313" key="5">
    <source>
        <dbReference type="EMBL" id="RDB78994.1"/>
    </source>
</evidence>
<dbReference type="EMBL" id="WPOM01000009">
    <property type="protein sequence ID" value="MVN32757.1"/>
    <property type="molecule type" value="Genomic_DNA"/>
</dbReference>
<sequence length="127" mass="13779">MLSVVESAEILQVTPTRVRALIAQGALPAQKVGRTWTLREEDVMQRAATRPSAGRPRKADVPSPADDSKPHAAASELYRACKDHLAACPSAAEIAAIDDPEQAAFRIAVADFFLQRKQSELVRQGVF</sequence>
<dbReference type="GO" id="GO:0003677">
    <property type="term" value="F:DNA binding"/>
    <property type="evidence" value="ECO:0007669"/>
    <property type="project" value="UniProtKB-KW"/>
</dbReference>
<evidence type="ECO:0000313" key="9">
    <source>
        <dbReference type="Proteomes" id="UP000253752"/>
    </source>
</evidence>
<gene>
    <name evidence="7" type="ORF">C1853_12265</name>
    <name evidence="6" type="ORF">C1871_11895</name>
    <name evidence="5" type="ORF">C1872_09165</name>
    <name evidence="4" type="ORF">C1875_06165</name>
    <name evidence="8" type="ORF">FIC87_08465</name>
    <name evidence="3" type="ORF">GO726_06190</name>
</gene>
<feature type="domain" description="Helix-turn-helix" evidence="2">
    <location>
        <begin position="1"/>
        <end position="48"/>
    </location>
</feature>
<evidence type="ECO:0000313" key="8">
    <source>
        <dbReference type="EMBL" id="TNU90540.1"/>
    </source>
</evidence>
<dbReference type="NCBIfam" id="TIGR01764">
    <property type="entry name" value="excise"/>
    <property type="match status" value="1"/>
</dbReference>
<evidence type="ECO:0000256" key="1">
    <source>
        <dbReference type="SAM" id="MobiDB-lite"/>
    </source>
</evidence>
<reference evidence="9 10" key="2">
    <citation type="journal article" date="2018" name="Elife">
        <title>Discovery and characterization of a prevalent human gut bacterial enzyme sufficient for the inactivation of a family of plant toxins.</title>
        <authorList>
            <person name="Koppel N."/>
            <person name="Bisanz J.E."/>
            <person name="Pandelia M.E."/>
            <person name="Turnbaugh P.J."/>
            <person name="Balskus E.P."/>
        </authorList>
    </citation>
    <scope>NUCLEOTIDE SEQUENCE [LARGE SCALE GENOMIC DNA]</scope>
    <source>
        <strain evidence="7 11">16A</strain>
        <strain evidence="6 10">FAA1-1-60AUCSF</strain>
        <strain evidence="5 9">MR1 #12</strain>
        <strain evidence="4 12">W1 BHI 6</strain>
    </source>
</reference>